<dbReference type="GO" id="GO:0005765">
    <property type="term" value="C:lysosomal membrane"/>
    <property type="evidence" value="ECO:0007669"/>
    <property type="project" value="TreeGrafter"/>
</dbReference>
<dbReference type="InterPro" id="IPR045838">
    <property type="entry name" value="DEPDC5_CTD"/>
</dbReference>
<accession>A0AAV5T244</accession>
<dbReference type="GO" id="GO:0034198">
    <property type="term" value="P:cellular response to amino acid starvation"/>
    <property type="evidence" value="ECO:0007669"/>
    <property type="project" value="TreeGrafter"/>
</dbReference>
<dbReference type="PANTHER" id="PTHR13179:SF8">
    <property type="entry name" value="GATOR COMPLEX PROTEIN DEPDC5"/>
    <property type="match status" value="1"/>
</dbReference>
<feature type="region of interest" description="Disordered" evidence="1">
    <location>
        <begin position="1"/>
        <end position="282"/>
    </location>
</feature>
<feature type="compositionally biased region" description="Basic and acidic residues" evidence="1">
    <location>
        <begin position="183"/>
        <end position="192"/>
    </location>
</feature>
<proteinExistence type="predicted"/>
<feature type="region of interest" description="Disordered" evidence="1">
    <location>
        <begin position="552"/>
        <end position="576"/>
    </location>
</feature>
<name>A0AAV5T244_9BILA</name>
<feature type="compositionally biased region" description="Basic and acidic residues" evidence="1">
    <location>
        <begin position="75"/>
        <end position="101"/>
    </location>
</feature>
<dbReference type="InterPro" id="IPR027244">
    <property type="entry name" value="IML1"/>
</dbReference>
<evidence type="ECO:0000256" key="1">
    <source>
        <dbReference type="SAM" id="MobiDB-lite"/>
    </source>
</evidence>
<protein>
    <recommendedName>
        <fullName evidence="2">DEPDC5 C-terminal domain-containing protein</fullName>
    </recommendedName>
</protein>
<organism evidence="3 4">
    <name type="scientific">Pristionchus entomophagus</name>
    <dbReference type="NCBI Taxonomy" id="358040"/>
    <lineage>
        <taxon>Eukaryota</taxon>
        <taxon>Metazoa</taxon>
        <taxon>Ecdysozoa</taxon>
        <taxon>Nematoda</taxon>
        <taxon>Chromadorea</taxon>
        <taxon>Rhabditida</taxon>
        <taxon>Rhabditina</taxon>
        <taxon>Diplogasteromorpha</taxon>
        <taxon>Diplogasteroidea</taxon>
        <taxon>Neodiplogasteridae</taxon>
        <taxon>Pristionchus</taxon>
    </lineage>
</organism>
<evidence type="ECO:0000313" key="3">
    <source>
        <dbReference type="EMBL" id="GMS89637.1"/>
    </source>
</evidence>
<feature type="compositionally biased region" description="Pro residues" evidence="1">
    <location>
        <begin position="1"/>
        <end position="20"/>
    </location>
</feature>
<dbReference type="GO" id="GO:1990130">
    <property type="term" value="C:GATOR1 complex"/>
    <property type="evidence" value="ECO:0007669"/>
    <property type="project" value="TreeGrafter"/>
</dbReference>
<feature type="compositionally biased region" description="Pro residues" evidence="1">
    <location>
        <begin position="215"/>
        <end position="232"/>
    </location>
</feature>
<feature type="non-terminal residue" evidence="3">
    <location>
        <position position="1"/>
    </location>
</feature>
<feature type="domain" description="DEPDC5 C-terminal" evidence="2">
    <location>
        <begin position="780"/>
        <end position="867"/>
    </location>
</feature>
<sequence length="998" mass="113926">PPPLPPLLPPLPPPAPPTPQPTRGDVNSLLGIDVTTPIAEEDPETMEDELRACTVMEKEEGRGEKKKRDERKRKREDMEGGDERGEEERLEKIPEENREEQSGGSEDTEGEESGGEGKNGKSREERRREKEERRKKRRDEEMEERRKRSEELGAGDIGDAADCSIAVSLEDEDFSLTSPPESMAREAQKEEGTTGSSISPEEDDDIPDLPRDETPLPPHLSEPSSTSPPTPPRSQTECVPQHHSKLEKVAEPTSSESPSSLGEQHGRVIGFVGGGTQDKDGDKRRTMVWAWGSTGEEKWTADIEIGMDWKSLVRSALLPITTDFFPDSNTLTREYNVQEHQLTGDEKINRELQMIVDSEREKGEFDVIDKDSHRVIYDALICQRLQRGFQIVLLPKELILTSISASIRRNLSSKLLGNEIKAETTLSFSPHYHRIILTERGVYVTLFIPKERLDCSPTPEYPYYFQVPDSTQYTASRTSFKPHNLDKLDWSALDMNFNRRGFAPTFDDEMKPYSCRIMVVPGCSTGDPRPSTSSFGRSRLAAIRRESFSSSETLYTGLSPPENSRGGMGGTTPGRENPSDLFEGMARLLLAMNRLQLEDSRLEYRSDRWSRVSSSNSRHYSELSINDPSLTPTVVLDEFTKSKLMVCSLPTTAEEKRISEGCVFLSYDLICWLQQNIRELGRRERAVEWANSCLLEENYVAVMKPPIPRDNQSETSSTEEGFLPREKAPLIFGYQYCYMPRITMKNEVKMPRYCCVEFVSTGCSVLTDEEDCIFRPRSIDADIRDRSYDYPLGEWARIEYERSYCEGKSYEFSIKWMVACGQTISDTLLTWRRRAENAKLYLFPAPDDVFALPTDVDSNPLRQPIKIRVTRANEGGITDMELPSVMRHLLHHRGFISMACPVHKSRCECSQYYTHWTGGMFVSLERPPNRAAPFYYWAWNHMLSHRYRNPRDSQRSTRVVTAAEGCTEVEQDEALRELRSYCDDPRKMETFARRLGYM</sequence>
<dbReference type="GO" id="GO:0005096">
    <property type="term" value="F:GTPase activator activity"/>
    <property type="evidence" value="ECO:0007669"/>
    <property type="project" value="InterPro"/>
</dbReference>
<dbReference type="GO" id="GO:1904262">
    <property type="term" value="P:negative regulation of TORC1 signaling"/>
    <property type="evidence" value="ECO:0007669"/>
    <property type="project" value="TreeGrafter"/>
</dbReference>
<dbReference type="EMBL" id="BTSX01000003">
    <property type="protein sequence ID" value="GMS89637.1"/>
    <property type="molecule type" value="Genomic_DNA"/>
</dbReference>
<feature type="compositionally biased region" description="Polar residues" evidence="1">
    <location>
        <begin position="252"/>
        <end position="262"/>
    </location>
</feature>
<evidence type="ECO:0000313" key="4">
    <source>
        <dbReference type="Proteomes" id="UP001432027"/>
    </source>
</evidence>
<feature type="compositionally biased region" description="Basic and acidic residues" evidence="1">
    <location>
        <begin position="48"/>
        <end position="67"/>
    </location>
</feature>
<gene>
    <name evidence="3" type="ORF">PENTCL1PPCAC_11812</name>
</gene>
<dbReference type="AlphaFoldDB" id="A0AAV5T244"/>
<evidence type="ECO:0000259" key="2">
    <source>
        <dbReference type="Pfam" id="PF19418"/>
    </source>
</evidence>
<reference evidence="3" key="1">
    <citation type="submission" date="2023-10" db="EMBL/GenBank/DDBJ databases">
        <title>Genome assembly of Pristionchus species.</title>
        <authorList>
            <person name="Yoshida K."/>
            <person name="Sommer R.J."/>
        </authorList>
    </citation>
    <scope>NUCLEOTIDE SEQUENCE</scope>
    <source>
        <strain evidence="3">RS0144</strain>
    </source>
</reference>
<comment type="caution">
    <text evidence="3">The sequence shown here is derived from an EMBL/GenBank/DDBJ whole genome shotgun (WGS) entry which is preliminary data.</text>
</comment>
<dbReference type="GO" id="GO:0010508">
    <property type="term" value="P:positive regulation of autophagy"/>
    <property type="evidence" value="ECO:0007669"/>
    <property type="project" value="TreeGrafter"/>
</dbReference>
<keyword evidence="4" id="KW-1185">Reference proteome</keyword>
<dbReference type="Proteomes" id="UP001432027">
    <property type="component" value="Unassembled WGS sequence"/>
</dbReference>
<dbReference type="PANTHER" id="PTHR13179">
    <property type="entry name" value="DEP DOMAIN CONTAINING PROTEIN 5"/>
    <property type="match status" value="1"/>
</dbReference>
<dbReference type="Pfam" id="PF19418">
    <property type="entry name" value="DEPDC5_CTD"/>
    <property type="match status" value="1"/>
</dbReference>
<feature type="compositionally biased region" description="Basic and acidic residues" evidence="1">
    <location>
        <begin position="118"/>
        <end position="151"/>
    </location>
</feature>